<protein>
    <submittedName>
        <fullName evidence="1">Uncharacterized protein</fullName>
    </submittedName>
</protein>
<dbReference type="AlphaFoldDB" id="S6BA31"/>
<proteinExistence type="evidence at transcript level"/>
<reference evidence="1" key="1">
    <citation type="journal article" date="2014" name="BMC Genomics">
        <title>The Babesia bovis gene and promoter model: an update from full-length EST analysis.</title>
        <authorList>
            <person name="Yamagishi J."/>
            <person name="Wakaguri H."/>
            <person name="Yokoyama N."/>
            <person name="Yamashita R."/>
            <person name="Suzuki Y."/>
            <person name="Xuan X."/>
            <person name="Igarashi I."/>
        </authorList>
    </citation>
    <scope>NUCLEOTIDE SEQUENCE</scope>
    <source>
        <strain evidence="1">Texas</strain>
    </source>
</reference>
<accession>S6BA31</accession>
<name>S6BA31_BABBO</name>
<sequence>MVKLCWNSCNAWLSASRSPCMIEALLSSSLSPTGPQICLCCVTYLFPLRVTYAGRCLNRRSVTKSGCIDVVLDSTPVTGAEQSGKGLLFCRYRPTSHQGWRRLCYGVGAWRRRRTISTCGPCHISLDESHCKRLSGARWACVDICVI</sequence>
<dbReference type="EMBL" id="AK442292">
    <property type="protein sequence ID" value="BAN66086.1"/>
    <property type="molecule type" value="mRNA"/>
</dbReference>
<organism evidence="1">
    <name type="scientific">Babesia bovis</name>
    <dbReference type="NCBI Taxonomy" id="5865"/>
    <lineage>
        <taxon>Eukaryota</taxon>
        <taxon>Sar</taxon>
        <taxon>Alveolata</taxon>
        <taxon>Apicomplexa</taxon>
        <taxon>Aconoidasida</taxon>
        <taxon>Piroplasmida</taxon>
        <taxon>Babesiidae</taxon>
        <taxon>Babesia</taxon>
    </lineage>
</organism>
<evidence type="ECO:0000313" key="1">
    <source>
        <dbReference type="EMBL" id="BAN66086.1"/>
    </source>
</evidence>